<dbReference type="Proteomes" id="UP000193077">
    <property type="component" value="Unassembled WGS sequence"/>
</dbReference>
<keyword evidence="3" id="KW-1185">Reference proteome</keyword>
<dbReference type="Gene3D" id="3.40.50.300">
    <property type="entry name" value="P-loop containing nucleotide triphosphate hydrolases"/>
    <property type="match status" value="1"/>
</dbReference>
<dbReference type="OrthoDB" id="1496333at2"/>
<reference evidence="2 3" key="1">
    <citation type="submission" date="2017-03" db="EMBL/GenBank/DDBJ databases">
        <authorList>
            <person name="Afonso C.L."/>
            <person name="Miller P.J."/>
            <person name="Scott M.A."/>
            <person name="Spackman E."/>
            <person name="Goraichik I."/>
            <person name="Dimitrov K.M."/>
            <person name="Suarez D.L."/>
            <person name="Swayne D.E."/>
        </authorList>
    </citation>
    <scope>NUCLEOTIDE SEQUENCE [LARGE SCALE GENOMIC DNA]</scope>
    <source>
        <strain evidence="2 3">CECT 7639</strain>
    </source>
</reference>
<dbReference type="InterPro" id="IPR027417">
    <property type="entry name" value="P-loop_NTPase"/>
</dbReference>
<proteinExistence type="predicted"/>
<feature type="domain" description="AAA+ ATPase" evidence="1">
    <location>
        <begin position="50"/>
        <end position="222"/>
    </location>
</feature>
<dbReference type="AlphaFoldDB" id="A0A1Y5RAB3"/>
<evidence type="ECO:0000259" key="1">
    <source>
        <dbReference type="SMART" id="SM00382"/>
    </source>
</evidence>
<protein>
    <submittedName>
        <fullName evidence="2">DNA repair and recombination protein RadB</fullName>
    </submittedName>
</protein>
<accession>A0A1Y5RAB3</accession>
<sequence length="364" mass="39557">MSDFDNVTPMRSDPALLKPKAKELLAAATWAGNFEPSLDRDYLVKGWLDKGTLTVVFGQSNVGKSFFALDLAHHISKGEPWGNHRVNKGNVLYIAAEGGSSFPNRVSALDDPEFWVIAAPVTFAGKASDAASMVEMVQYLASQSGKFDLIVVDTLSRVMGEGDENTAPDIADLVKNLDVLRRGTGSNIMLIHHSGKDIARGARGHSSLRAAVDTEIELTRDEVGVITAEVTKQRDGPTGYKFVYSLQQIELGRDQDGDPVTTCLVEPINGGNNERPQVSGPALAALNTLGELLVERGEVLRDPRYPGTPCVPHKEWMEASIAGGQLSASDKRETHRRVFNREVEVLKGKGLVSVRDNLVWALKD</sequence>
<dbReference type="RefSeq" id="WP_085793897.1">
    <property type="nucleotide sequence ID" value="NZ_FWFO01000001.1"/>
</dbReference>
<dbReference type="EMBL" id="FWFO01000001">
    <property type="protein sequence ID" value="SLN12793.1"/>
    <property type="molecule type" value="Genomic_DNA"/>
</dbReference>
<dbReference type="SUPFAM" id="SSF52540">
    <property type="entry name" value="P-loop containing nucleoside triphosphate hydrolases"/>
    <property type="match status" value="1"/>
</dbReference>
<evidence type="ECO:0000313" key="3">
    <source>
        <dbReference type="Proteomes" id="UP000193077"/>
    </source>
</evidence>
<dbReference type="Pfam" id="PF13481">
    <property type="entry name" value="AAA_25"/>
    <property type="match status" value="1"/>
</dbReference>
<name>A0A1Y5RAB3_9RHOB</name>
<gene>
    <name evidence="2" type="ORF">TRL7639_00135</name>
</gene>
<evidence type="ECO:0000313" key="2">
    <source>
        <dbReference type="EMBL" id="SLN12793.1"/>
    </source>
</evidence>
<dbReference type="InterPro" id="IPR003593">
    <property type="entry name" value="AAA+_ATPase"/>
</dbReference>
<dbReference type="SMART" id="SM00382">
    <property type="entry name" value="AAA"/>
    <property type="match status" value="1"/>
</dbReference>
<organism evidence="2 3">
    <name type="scientific">Falsiruegeria litorea R37</name>
    <dbReference type="NCBI Taxonomy" id="1200284"/>
    <lineage>
        <taxon>Bacteria</taxon>
        <taxon>Pseudomonadati</taxon>
        <taxon>Pseudomonadota</taxon>
        <taxon>Alphaproteobacteria</taxon>
        <taxon>Rhodobacterales</taxon>
        <taxon>Roseobacteraceae</taxon>
        <taxon>Falsiruegeria</taxon>
    </lineage>
</organism>